<dbReference type="InterPro" id="IPR003717">
    <property type="entry name" value="RecO"/>
</dbReference>
<evidence type="ECO:0000256" key="5">
    <source>
        <dbReference type="ARBA" id="ARBA00023204"/>
    </source>
</evidence>
<accession>A0A1W1D736</accession>
<dbReference type="AlphaFoldDB" id="A0A1W1D736"/>
<evidence type="ECO:0000259" key="7">
    <source>
        <dbReference type="Pfam" id="PF11967"/>
    </source>
</evidence>
<dbReference type="InterPro" id="IPR012340">
    <property type="entry name" value="NA-bd_OB-fold"/>
</dbReference>
<dbReference type="Pfam" id="PF02565">
    <property type="entry name" value="RecO_C"/>
    <property type="match status" value="1"/>
</dbReference>
<dbReference type="InterPro" id="IPR037278">
    <property type="entry name" value="ARFGAP/RecO"/>
</dbReference>
<dbReference type="EMBL" id="FPHT01000200">
    <property type="protein sequence ID" value="SFV81837.1"/>
    <property type="molecule type" value="Genomic_DNA"/>
</dbReference>
<dbReference type="InterPro" id="IPR022572">
    <property type="entry name" value="DNA_rep/recomb_RecO_N"/>
</dbReference>
<dbReference type="GO" id="GO:0006302">
    <property type="term" value="P:double-strand break repair"/>
    <property type="evidence" value="ECO:0007669"/>
    <property type="project" value="TreeGrafter"/>
</dbReference>
<name>A0A1W1D736_9ZZZZ</name>
<dbReference type="PANTHER" id="PTHR33991:SF1">
    <property type="entry name" value="DNA REPAIR PROTEIN RECO"/>
    <property type="match status" value="1"/>
</dbReference>
<dbReference type="EMBL" id="FPHQ01000115">
    <property type="protein sequence ID" value="SFV76418.1"/>
    <property type="molecule type" value="Genomic_DNA"/>
</dbReference>
<keyword evidence="3" id="KW-0227">DNA damage</keyword>
<feature type="domain" description="DNA replication/recombination mediator RecO N-terminal" evidence="7">
    <location>
        <begin position="7"/>
        <end position="72"/>
    </location>
</feature>
<gene>
    <name evidence="8" type="ORF">MNB_SUP05-10-1019</name>
    <name evidence="9" type="ORF">MNB_SUP05-12-1019</name>
    <name evidence="10" type="ORF">MNB_SUP05-7-1294</name>
</gene>
<dbReference type="SUPFAM" id="SSF50249">
    <property type="entry name" value="Nucleic acid-binding proteins"/>
    <property type="match status" value="1"/>
</dbReference>
<dbReference type="Gene3D" id="2.40.50.140">
    <property type="entry name" value="Nucleic acid-binding proteins"/>
    <property type="match status" value="1"/>
</dbReference>
<dbReference type="HAMAP" id="MF_00201">
    <property type="entry name" value="RecO"/>
    <property type="match status" value="1"/>
</dbReference>
<evidence type="ECO:0000256" key="4">
    <source>
        <dbReference type="ARBA" id="ARBA00023172"/>
    </source>
</evidence>
<dbReference type="EMBL" id="FPHW01000053">
    <property type="protein sequence ID" value="SFV83667.1"/>
    <property type="molecule type" value="Genomic_DNA"/>
</dbReference>
<evidence type="ECO:0000313" key="10">
    <source>
        <dbReference type="EMBL" id="SFV83667.1"/>
    </source>
</evidence>
<evidence type="ECO:0000256" key="6">
    <source>
        <dbReference type="ARBA" id="ARBA00033409"/>
    </source>
</evidence>
<dbReference type="PANTHER" id="PTHR33991">
    <property type="entry name" value="DNA REPAIR PROTEIN RECO"/>
    <property type="match status" value="1"/>
</dbReference>
<evidence type="ECO:0000313" key="9">
    <source>
        <dbReference type="EMBL" id="SFV81837.1"/>
    </source>
</evidence>
<dbReference type="Pfam" id="PF11967">
    <property type="entry name" value="RecO_N"/>
    <property type="match status" value="1"/>
</dbReference>
<protein>
    <recommendedName>
        <fullName evidence="2">DNA repair protein RecO</fullName>
    </recommendedName>
    <alternativeName>
        <fullName evidence="6">Recombination protein O</fullName>
    </alternativeName>
</protein>
<dbReference type="GO" id="GO:0043590">
    <property type="term" value="C:bacterial nucleoid"/>
    <property type="evidence" value="ECO:0007669"/>
    <property type="project" value="TreeGrafter"/>
</dbReference>
<proteinExistence type="inferred from homology"/>
<dbReference type="GO" id="GO:0006310">
    <property type="term" value="P:DNA recombination"/>
    <property type="evidence" value="ECO:0007669"/>
    <property type="project" value="UniProtKB-KW"/>
</dbReference>
<keyword evidence="4" id="KW-0233">DNA recombination</keyword>
<sequence>MTKIDLTPAFLVHRRPYRDNSLLLDFLTLEHGRIRLIGRGVRQAKANIQMFQHLRISYAGKGELKTLTHWEVEDVPRQIKGETLILCMYVNELMARLIHEHDPHPQIFELYQQFVTQITNLDQQAQYWLLRIFENNLLAELGYGLDYSVDTNGDTIQTDKNYEYQSQLGFCQQADGKMPGKLLNLLLLEQLDKTPDEQQLKACRNLNRQRLNPLLGDKPLKSRELFFTKG</sequence>
<dbReference type="SUPFAM" id="SSF57863">
    <property type="entry name" value="ArfGap/RecO-like zinc finger"/>
    <property type="match status" value="1"/>
</dbReference>
<evidence type="ECO:0000313" key="8">
    <source>
        <dbReference type="EMBL" id="SFV76418.1"/>
    </source>
</evidence>
<comment type="similarity">
    <text evidence="1">Belongs to the RecO family.</text>
</comment>
<organism evidence="8">
    <name type="scientific">hydrothermal vent metagenome</name>
    <dbReference type="NCBI Taxonomy" id="652676"/>
    <lineage>
        <taxon>unclassified sequences</taxon>
        <taxon>metagenomes</taxon>
        <taxon>ecological metagenomes</taxon>
    </lineage>
</organism>
<evidence type="ECO:0000256" key="2">
    <source>
        <dbReference type="ARBA" id="ARBA00021310"/>
    </source>
</evidence>
<reference evidence="8" key="1">
    <citation type="submission" date="2016-10" db="EMBL/GenBank/DDBJ databases">
        <authorList>
            <person name="de Groot N.N."/>
        </authorList>
    </citation>
    <scope>NUCLEOTIDE SEQUENCE</scope>
</reference>
<keyword evidence="5" id="KW-0234">DNA repair</keyword>
<evidence type="ECO:0000256" key="3">
    <source>
        <dbReference type="ARBA" id="ARBA00022763"/>
    </source>
</evidence>
<dbReference type="NCBIfam" id="TIGR00613">
    <property type="entry name" value="reco"/>
    <property type="match status" value="1"/>
</dbReference>
<dbReference type="Gene3D" id="1.20.1440.120">
    <property type="entry name" value="Recombination protein O, C-terminal domain"/>
    <property type="match status" value="1"/>
</dbReference>
<dbReference type="InterPro" id="IPR042242">
    <property type="entry name" value="RecO_C"/>
</dbReference>
<evidence type="ECO:0000256" key="1">
    <source>
        <dbReference type="ARBA" id="ARBA00007452"/>
    </source>
</evidence>